<dbReference type="GO" id="GO:0055052">
    <property type="term" value="C:ATP-binding cassette (ABC) transporter complex, substrate-binding subunit-containing"/>
    <property type="evidence" value="ECO:0007669"/>
    <property type="project" value="TreeGrafter"/>
</dbReference>
<dbReference type="PROSITE" id="PS51257">
    <property type="entry name" value="PROKAR_LIPOPROTEIN"/>
    <property type="match status" value="1"/>
</dbReference>
<reference evidence="5 6" key="1">
    <citation type="submission" date="2019-01" db="EMBL/GenBank/DDBJ databases">
        <title>Genome sequencing of strain FW100M-2.</title>
        <authorList>
            <person name="Heo J."/>
            <person name="Kim S.-J."/>
            <person name="Kim J.-S."/>
            <person name="Hong S.-B."/>
            <person name="Kwon S.-W."/>
        </authorList>
    </citation>
    <scope>NUCLEOTIDE SEQUENCE [LARGE SCALE GENOMIC DNA]</scope>
    <source>
        <strain evidence="5 6">FW100M-2</strain>
    </source>
</reference>
<evidence type="ECO:0000313" key="5">
    <source>
        <dbReference type="EMBL" id="QAY65062.1"/>
    </source>
</evidence>
<feature type="signal peptide" evidence="4">
    <location>
        <begin position="1"/>
        <end position="23"/>
    </location>
</feature>
<dbReference type="PANTHER" id="PTHR30061">
    <property type="entry name" value="MALTOSE-BINDING PERIPLASMIC PROTEIN"/>
    <property type="match status" value="1"/>
</dbReference>
<comment type="similarity">
    <text evidence="1">Belongs to the bacterial solute-binding protein 1 family.</text>
</comment>
<evidence type="ECO:0000313" key="6">
    <source>
        <dbReference type="Proteomes" id="UP000293568"/>
    </source>
</evidence>
<dbReference type="RefSeq" id="WP_129437229.1">
    <property type="nucleotide sequence ID" value="NZ_CP035492.1"/>
</dbReference>
<dbReference type="EMBL" id="CP035492">
    <property type="protein sequence ID" value="QAY65062.1"/>
    <property type="molecule type" value="Genomic_DNA"/>
</dbReference>
<dbReference type="Proteomes" id="UP000293568">
    <property type="component" value="Chromosome"/>
</dbReference>
<name>A0A4P6EQF8_9BACL</name>
<feature type="chain" id="PRO_5039670258" evidence="4">
    <location>
        <begin position="24"/>
        <end position="404"/>
    </location>
</feature>
<keyword evidence="6" id="KW-1185">Reference proteome</keyword>
<dbReference type="KEGG" id="pprt:ET464_00330"/>
<dbReference type="InterPro" id="IPR006059">
    <property type="entry name" value="SBP"/>
</dbReference>
<evidence type="ECO:0000256" key="4">
    <source>
        <dbReference type="SAM" id="SignalP"/>
    </source>
</evidence>
<evidence type="ECO:0000256" key="3">
    <source>
        <dbReference type="ARBA" id="ARBA00022729"/>
    </source>
</evidence>
<dbReference type="Gene3D" id="3.40.190.10">
    <property type="entry name" value="Periplasmic binding protein-like II"/>
    <property type="match status" value="2"/>
</dbReference>
<protein>
    <submittedName>
        <fullName evidence="5">Extracellular solute-binding protein</fullName>
    </submittedName>
</protein>
<evidence type="ECO:0000256" key="2">
    <source>
        <dbReference type="ARBA" id="ARBA00022448"/>
    </source>
</evidence>
<dbReference type="PANTHER" id="PTHR30061:SF50">
    <property type="entry name" value="MALTOSE_MALTODEXTRIN-BINDING PERIPLASMIC PROTEIN"/>
    <property type="match status" value="1"/>
</dbReference>
<gene>
    <name evidence="5" type="ORF">ET464_00330</name>
</gene>
<accession>A0A4P6EQF8</accession>
<keyword evidence="2" id="KW-0813">Transport</keyword>
<dbReference type="OrthoDB" id="9782846at2"/>
<dbReference type="GO" id="GO:0015768">
    <property type="term" value="P:maltose transport"/>
    <property type="evidence" value="ECO:0007669"/>
    <property type="project" value="TreeGrafter"/>
</dbReference>
<dbReference type="GO" id="GO:0042956">
    <property type="term" value="P:maltodextrin transmembrane transport"/>
    <property type="evidence" value="ECO:0007669"/>
    <property type="project" value="TreeGrafter"/>
</dbReference>
<keyword evidence="3 4" id="KW-0732">Signal</keyword>
<dbReference type="AlphaFoldDB" id="A0A4P6EQF8"/>
<evidence type="ECO:0000256" key="1">
    <source>
        <dbReference type="ARBA" id="ARBA00008520"/>
    </source>
</evidence>
<organism evidence="5 6">
    <name type="scientific">Paenibacillus protaetiae</name>
    <dbReference type="NCBI Taxonomy" id="2509456"/>
    <lineage>
        <taxon>Bacteria</taxon>
        <taxon>Bacillati</taxon>
        <taxon>Bacillota</taxon>
        <taxon>Bacilli</taxon>
        <taxon>Bacillales</taxon>
        <taxon>Paenibacillaceae</taxon>
        <taxon>Paenibacillus</taxon>
    </lineage>
</organism>
<dbReference type="SUPFAM" id="SSF53850">
    <property type="entry name" value="Periplasmic binding protein-like II"/>
    <property type="match status" value="1"/>
</dbReference>
<sequence>MRIVRTAFAACLAAAVFSCLLGACSTGEEQSSQPASPSGKKSLIRFVASEYSTETKPVLEKLVSQFMFLNPDIDVELQVVNWDILDGIYTMMISSGDPPDLLNTNVYAHFAKDGLLNDMDAILSPELKAKFYPNMAEIDRYNGIQYAIPYVATTRKLYYNKDLFADAGITKSPATWSELEADAAAITAKGKAYGFGLDLTDNETQAYLSYVFLGSGGGWMNNGKWTINSPENVEGLAFFKKLFDEGLTDPEPTVTTRDEKQRVLGDGKLGMMISGNYFTSVVPREFPGLKWGMGPIPVKDGQPPISFGVHDVLVSFKTNHTDKEALGKFLDFLYNDANYEEMVLREGFLPVTRTVGDQMSAADEVMASNLDALMKASFYPVQQPEWQAVLDRARKLGTPSCMTA</sequence>
<dbReference type="GO" id="GO:1901982">
    <property type="term" value="F:maltose binding"/>
    <property type="evidence" value="ECO:0007669"/>
    <property type="project" value="TreeGrafter"/>
</dbReference>
<proteinExistence type="inferred from homology"/>
<dbReference type="Pfam" id="PF01547">
    <property type="entry name" value="SBP_bac_1"/>
    <property type="match status" value="1"/>
</dbReference>